<proteinExistence type="predicted"/>
<dbReference type="EMBL" id="JARJLG010000022">
    <property type="protein sequence ID" value="KAJ7770986.1"/>
    <property type="molecule type" value="Genomic_DNA"/>
</dbReference>
<reference evidence="2" key="1">
    <citation type="submission" date="2023-03" db="EMBL/GenBank/DDBJ databases">
        <title>Massive genome expansion in bonnet fungi (Mycena s.s.) driven by repeated elements and novel gene families across ecological guilds.</title>
        <authorList>
            <consortium name="Lawrence Berkeley National Laboratory"/>
            <person name="Harder C.B."/>
            <person name="Miyauchi S."/>
            <person name="Viragh M."/>
            <person name="Kuo A."/>
            <person name="Thoen E."/>
            <person name="Andreopoulos B."/>
            <person name="Lu D."/>
            <person name="Skrede I."/>
            <person name="Drula E."/>
            <person name="Henrissat B."/>
            <person name="Morin E."/>
            <person name="Kohler A."/>
            <person name="Barry K."/>
            <person name="LaButti K."/>
            <person name="Morin E."/>
            <person name="Salamov A."/>
            <person name="Lipzen A."/>
            <person name="Mereny Z."/>
            <person name="Hegedus B."/>
            <person name="Baldrian P."/>
            <person name="Stursova M."/>
            <person name="Weitz H."/>
            <person name="Taylor A."/>
            <person name="Grigoriev I.V."/>
            <person name="Nagy L.G."/>
            <person name="Martin F."/>
            <person name="Kauserud H."/>
        </authorList>
    </citation>
    <scope>NUCLEOTIDE SEQUENCE</scope>
    <source>
        <strain evidence="2">CBHHK188m</strain>
    </source>
</reference>
<organism evidence="2 3">
    <name type="scientific">Mycena maculata</name>
    <dbReference type="NCBI Taxonomy" id="230809"/>
    <lineage>
        <taxon>Eukaryota</taxon>
        <taxon>Fungi</taxon>
        <taxon>Dikarya</taxon>
        <taxon>Basidiomycota</taxon>
        <taxon>Agaricomycotina</taxon>
        <taxon>Agaricomycetes</taxon>
        <taxon>Agaricomycetidae</taxon>
        <taxon>Agaricales</taxon>
        <taxon>Marasmiineae</taxon>
        <taxon>Mycenaceae</taxon>
        <taxon>Mycena</taxon>
    </lineage>
</organism>
<comment type="caution">
    <text evidence="2">The sequence shown here is derived from an EMBL/GenBank/DDBJ whole genome shotgun (WGS) entry which is preliminary data.</text>
</comment>
<dbReference type="Pfam" id="PF00106">
    <property type="entry name" value="adh_short"/>
    <property type="match status" value="1"/>
</dbReference>
<dbReference type="PANTHER" id="PTHR43157">
    <property type="entry name" value="PHOSPHATIDYLINOSITOL-GLYCAN BIOSYNTHESIS CLASS F PROTEIN-RELATED"/>
    <property type="match status" value="1"/>
</dbReference>
<dbReference type="AlphaFoldDB" id="A0AAD7NQ31"/>
<dbReference type="Proteomes" id="UP001215280">
    <property type="component" value="Unassembled WGS sequence"/>
</dbReference>
<dbReference type="Gene3D" id="3.40.50.720">
    <property type="entry name" value="NAD(P)-binding Rossmann-like Domain"/>
    <property type="match status" value="1"/>
</dbReference>
<gene>
    <name evidence="2" type="ORF">DFH07DRAFT_734983</name>
</gene>
<dbReference type="InterPro" id="IPR002347">
    <property type="entry name" value="SDR_fam"/>
</dbReference>
<protein>
    <recommendedName>
        <fullName evidence="4">Short-chain dehydrogenase</fullName>
    </recommendedName>
</protein>
<accession>A0AAD7NQ31</accession>
<keyword evidence="3" id="KW-1185">Reference proteome</keyword>
<dbReference type="PANTHER" id="PTHR43157:SF31">
    <property type="entry name" value="PHOSPHATIDYLINOSITOL-GLYCAN BIOSYNTHESIS CLASS F PROTEIN"/>
    <property type="match status" value="1"/>
</dbReference>
<evidence type="ECO:0000256" key="1">
    <source>
        <dbReference type="ARBA" id="ARBA00023002"/>
    </source>
</evidence>
<evidence type="ECO:0008006" key="4">
    <source>
        <dbReference type="Google" id="ProtNLM"/>
    </source>
</evidence>
<dbReference type="InterPro" id="IPR036291">
    <property type="entry name" value="NAD(P)-bd_dom_sf"/>
</dbReference>
<evidence type="ECO:0000313" key="3">
    <source>
        <dbReference type="Proteomes" id="UP001215280"/>
    </source>
</evidence>
<sequence>LPDVDADLTSRTFLISGNNSGLGLAAARHLARMKASHLVLAVRDLNKGAQAKEDIISQTDFKGIIDVWELDRSKFESVKSFAEKANSTLRRVDCALINAGIISTWWVKTSEGWEM</sequence>
<name>A0AAD7NQ31_9AGAR</name>
<dbReference type="GO" id="GO:0016491">
    <property type="term" value="F:oxidoreductase activity"/>
    <property type="evidence" value="ECO:0007669"/>
    <property type="project" value="UniProtKB-KW"/>
</dbReference>
<evidence type="ECO:0000313" key="2">
    <source>
        <dbReference type="EMBL" id="KAJ7770986.1"/>
    </source>
</evidence>
<keyword evidence="1" id="KW-0560">Oxidoreductase</keyword>
<feature type="non-terminal residue" evidence="2">
    <location>
        <position position="1"/>
    </location>
</feature>
<dbReference type="SUPFAM" id="SSF51735">
    <property type="entry name" value="NAD(P)-binding Rossmann-fold domains"/>
    <property type="match status" value="1"/>
</dbReference>